<dbReference type="RefSeq" id="WP_202635459.1">
    <property type="nucleotide sequence ID" value="NZ_CP010554.1"/>
</dbReference>
<name>A0A0C5J6M3_9PROT</name>
<feature type="chain" id="PRO_5002189535" description="peptidoglycan lytic exotransglycosylase" evidence="6">
    <location>
        <begin position="26"/>
        <end position="404"/>
    </location>
</feature>
<dbReference type="GO" id="GO:0009253">
    <property type="term" value="P:peptidoglycan catabolic process"/>
    <property type="evidence" value="ECO:0007669"/>
    <property type="project" value="TreeGrafter"/>
</dbReference>
<dbReference type="AlphaFoldDB" id="A0A0C5J6M3"/>
<evidence type="ECO:0000256" key="5">
    <source>
        <dbReference type="ARBA" id="ARBA00030918"/>
    </source>
</evidence>
<evidence type="ECO:0000256" key="3">
    <source>
        <dbReference type="ARBA" id="ARBA00023239"/>
    </source>
</evidence>
<feature type="signal peptide" evidence="6">
    <location>
        <begin position="1"/>
        <end position="25"/>
    </location>
</feature>
<proteinExistence type="predicted"/>
<dbReference type="HOGENOM" id="CLU_037751_0_0_4"/>
<dbReference type="PIRSF" id="PIRSF019422">
    <property type="entry name" value="MltA"/>
    <property type="match status" value="1"/>
</dbReference>
<dbReference type="EC" id="4.2.2.n1" evidence="2"/>
<dbReference type="GO" id="GO:0019867">
    <property type="term" value="C:outer membrane"/>
    <property type="evidence" value="ECO:0007669"/>
    <property type="project" value="InterPro"/>
</dbReference>
<evidence type="ECO:0000256" key="1">
    <source>
        <dbReference type="ARBA" id="ARBA00001420"/>
    </source>
</evidence>
<sequence length="404" mass="44356">MKRILIYLLITGLVFALTNCTTTSAPPINAPQRCAAMPTCVASPPSDVSLPPAPPMQAAQWDDLTGWETDDPAPALAAFLDSCRVLAKQALWQPACVAARTADAQSPSALRAWFKTQFQPWMMVNADGSRTGMITGYFEPVLQGSRTPSRQNPYPVYGPPDDLITVDLSELYPELKHLRLRGRLEGKKIVPYYARSEWRQQESKRSQKAIAWVSNAVDLFFMQVQGSGQVALGDGSRIRLGYADQNGHPYRSIGRWLIDQGAITPEQASMQGIKEWAKMNPQRLEELLNQNPSMVFFHELPLAGKGPLGALGIPLTPERSLAVDPRYIPLGVPVWLATTRPNSDQALTRLMLAQDTGGAIRGAVRGDFYWGSGTDAGNLAGKMRQTGRLWVLMPKGYAPDDAPK</sequence>
<dbReference type="PATRIC" id="fig|1565605.3.peg.47"/>
<dbReference type="SUPFAM" id="SSF50685">
    <property type="entry name" value="Barwin-like endoglucanases"/>
    <property type="match status" value="1"/>
</dbReference>
<dbReference type="GO" id="GO:0071555">
    <property type="term" value="P:cell wall organization"/>
    <property type="evidence" value="ECO:0007669"/>
    <property type="project" value="UniProtKB-KW"/>
</dbReference>
<reference evidence="8 9" key="1">
    <citation type="journal article" date="2015" name="Genome Announc.">
        <title>Complete Genome Sequence of a Novel Bacterium within the Family Rhodocyclaceae That Degrades Polycyclic Aromatic Hydrocarbons.</title>
        <authorList>
            <person name="Singleton D.R."/>
            <person name="Dickey A.N."/>
            <person name="Scholl E.H."/>
            <person name="Wright F.A."/>
            <person name="Aitken M.D."/>
        </authorList>
    </citation>
    <scope>NUCLEOTIDE SEQUENCE [LARGE SCALE GENOMIC DNA]</scope>
    <source>
        <strain evidence="9">PG1-Ca6</strain>
    </source>
</reference>
<dbReference type="CDD" id="cd14485">
    <property type="entry name" value="mltA_like_LT_A"/>
    <property type="match status" value="1"/>
</dbReference>
<dbReference type="PANTHER" id="PTHR30124">
    <property type="entry name" value="MEMBRANE-BOUND LYTIC MUREIN TRANSGLYCOSYLASE A"/>
    <property type="match status" value="1"/>
</dbReference>
<dbReference type="Proteomes" id="UP000061603">
    <property type="component" value="Chromosome"/>
</dbReference>
<dbReference type="GO" id="GO:0004553">
    <property type="term" value="F:hydrolase activity, hydrolyzing O-glycosyl compounds"/>
    <property type="evidence" value="ECO:0007669"/>
    <property type="project" value="InterPro"/>
</dbReference>
<evidence type="ECO:0000259" key="7">
    <source>
        <dbReference type="SMART" id="SM00925"/>
    </source>
</evidence>
<dbReference type="InterPro" id="IPR036908">
    <property type="entry name" value="RlpA-like_sf"/>
</dbReference>
<evidence type="ECO:0000313" key="8">
    <source>
        <dbReference type="EMBL" id="AJP47284.1"/>
    </source>
</evidence>
<keyword evidence="9" id="KW-1185">Reference proteome</keyword>
<dbReference type="Pfam" id="PF06725">
    <property type="entry name" value="3D"/>
    <property type="match status" value="1"/>
</dbReference>
<dbReference type="CDD" id="cd14668">
    <property type="entry name" value="mlta_B"/>
    <property type="match status" value="1"/>
</dbReference>
<comment type="catalytic activity">
    <reaction evidence="1">
        <text>Exolytic cleavage of the (1-&gt;4)-beta-glycosidic linkage between N-acetylmuramic acid (MurNAc) and N-acetylglucosamine (GlcNAc) residues in peptidoglycan, from either the reducing or the non-reducing ends of the peptidoglycan chains, with concomitant formation of a 1,6-anhydrobond in the MurNAc residue.</text>
        <dbReference type="EC" id="4.2.2.n1"/>
    </reaction>
</comment>
<dbReference type="GO" id="GO:0009254">
    <property type="term" value="P:peptidoglycan turnover"/>
    <property type="evidence" value="ECO:0007669"/>
    <property type="project" value="InterPro"/>
</dbReference>
<dbReference type="EMBL" id="CP010554">
    <property type="protein sequence ID" value="AJP47284.1"/>
    <property type="molecule type" value="Genomic_DNA"/>
</dbReference>
<dbReference type="GO" id="GO:0008933">
    <property type="term" value="F:peptidoglycan lytic transglycosylase activity"/>
    <property type="evidence" value="ECO:0007669"/>
    <property type="project" value="TreeGrafter"/>
</dbReference>
<dbReference type="InterPro" id="IPR010611">
    <property type="entry name" value="3D_dom"/>
</dbReference>
<dbReference type="InterPro" id="IPR026044">
    <property type="entry name" value="MltA"/>
</dbReference>
<dbReference type="Gene3D" id="2.40.240.50">
    <property type="entry name" value="Barwin-like endoglucanases"/>
    <property type="match status" value="1"/>
</dbReference>
<accession>A0A0C5J6M3</accession>
<organism evidence="8 9">
    <name type="scientific">Rugosibacter aromaticivorans</name>
    <dbReference type="NCBI Taxonomy" id="1565605"/>
    <lineage>
        <taxon>Bacteria</taxon>
        <taxon>Pseudomonadati</taxon>
        <taxon>Pseudomonadota</taxon>
        <taxon>Betaproteobacteria</taxon>
        <taxon>Nitrosomonadales</taxon>
        <taxon>Sterolibacteriaceae</taxon>
        <taxon>Rugosibacter</taxon>
    </lineage>
</organism>
<gene>
    <name evidence="8" type="ORF">PG1C_00215</name>
</gene>
<evidence type="ECO:0000256" key="2">
    <source>
        <dbReference type="ARBA" id="ARBA00012587"/>
    </source>
</evidence>
<feature type="domain" description="Lytic transglycosylase MltA" evidence="7">
    <location>
        <begin position="141"/>
        <end position="298"/>
    </location>
</feature>
<protein>
    <recommendedName>
        <fullName evidence="2">peptidoglycan lytic exotransglycosylase</fullName>
        <ecNumber evidence="2">4.2.2.n1</ecNumber>
    </recommendedName>
    <alternativeName>
        <fullName evidence="5">Murein hydrolase A</fullName>
    </alternativeName>
</protein>
<dbReference type="KEGG" id="rbu:PG1C_00215"/>
<evidence type="ECO:0000256" key="4">
    <source>
        <dbReference type="ARBA" id="ARBA00023316"/>
    </source>
</evidence>
<dbReference type="PANTHER" id="PTHR30124:SF0">
    <property type="entry name" value="MEMBRANE-BOUND LYTIC MUREIN TRANSGLYCOSYLASE A"/>
    <property type="match status" value="1"/>
</dbReference>
<dbReference type="Pfam" id="PF03562">
    <property type="entry name" value="MltA"/>
    <property type="match status" value="1"/>
</dbReference>
<keyword evidence="4" id="KW-0961">Cell wall biogenesis/degradation</keyword>
<dbReference type="InterPro" id="IPR005300">
    <property type="entry name" value="MltA_B"/>
</dbReference>
<dbReference type="Gene3D" id="2.40.40.10">
    <property type="entry name" value="RlpA-like domain"/>
    <property type="match status" value="1"/>
</dbReference>
<evidence type="ECO:0000256" key="6">
    <source>
        <dbReference type="SAM" id="SignalP"/>
    </source>
</evidence>
<keyword evidence="3" id="KW-0456">Lyase</keyword>
<evidence type="ECO:0000313" key="9">
    <source>
        <dbReference type="Proteomes" id="UP000061603"/>
    </source>
</evidence>
<keyword evidence="6" id="KW-0732">Signal</keyword>
<dbReference type="STRING" id="1565605.PG1C_00215"/>
<dbReference type="SMART" id="SM00925">
    <property type="entry name" value="MltA"/>
    <property type="match status" value="1"/>
</dbReference>